<proteinExistence type="predicted"/>
<name>A0A381Z2E0_9ZZZZ</name>
<organism evidence="1">
    <name type="scientific">marine metagenome</name>
    <dbReference type="NCBI Taxonomy" id="408172"/>
    <lineage>
        <taxon>unclassified sequences</taxon>
        <taxon>metagenomes</taxon>
        <taxon>ecological metagenomes</taxon>
    </lineage>
</organism>
<sequence>MKNYVKDNIHCWVIIQSNRYILLVISILLLTLLEAQQGQYDRKSISTLGMIWDNGELKVVDENYKNLINSYIEVPRFDYNILPKRIVSHFFEQSKNIHDISAIESLLEETVIHEVVKILNDPDIQMSRGLALKDESAFQSFAVKKGKSLGLTVDEIKSLMNSAYIYMPFITKSEISIIRPFWYVPLVFDRLKYEVEGGMIWWKITVDSDGHSNIEKIETDHTKGIASASIGLRRLYALMLGSVIYDREKLEEDIYESASMAFVRNMSTKSKKWEDFNLTGQIVEADGRMYKVSIGKKEGLRLDDGFHIAEFYEDKDGETKIKINGFSRVVKTGNNINNPNNLTTVRQSIGKKVSEGSIILEHPRSNIMFDLQYGESSLNIPKTIFSHINRYGINNVAIFNDDVTSARNFSMMISYNISSIVNRTQTFLEFNYGALVFDRSYLNMPAVDSEFSITSSYFSTGLTRKFGFGRSNLGFGLAFEPYHQLNMSGDIYLETGPEVSEPGYYYFFFRQSYVGSILSTEYELLLTPDLSFNLEISSKMTQGASIPDSIGIHVEYSYDEDGFPVYGETLDPGDIENWPNIMDGMTVKVGLSYTPETFPFNWGGWLDKRRKY</sequence>
<accession>A0A381Z2E0</accession>
<dbReference type="EMBL" id="UINC01019700">
    <property type="protein sequence ID" value="SVA83438.1"/>
    <property type="molecule type" value="Genomic_DNA"/>
</dbReference>
<reference evidence="1" key="1">
    <citation type="submission" date="2018-05" db="EMBL/GenBank/DDBJ databases">
        <authorList>
            <person name="Lanie J.A."/>
            <person name="Ng W.-L."/>
            <person name="Kazmierczak K.M."/>
            <person name="Andrzejewski T.M."/>
            <person name="Davidsen T.M."/>
            <person name="Wayne K.J."/>
            <person name="Tettelin H."/>
            <person name="Glass J.I."/>
            <person name="Rusch D."/>
            <person name="Podicherti R."/>
            <person name="Tsui H.-C.T."/>
            <person name="Winkler M.E."/>
        </authorList>
    </citation>
    <scope>NUCLEOTIDE SEQUENCE</scope>
</reference>
<gene>
    <name evidence="1" type="ORF">METZ01_LOCUS136292</name>
</gene>
<dbReference type="AlphaFoldDB" id="A0A381Z2E0"/>
<protein>
    <submittedName>
        <fullName evidence="1">Uncharacterized protein</fullName>
    </submittedName>
</protein>
<evidence type="ECO:0000313" key="1">
    <source>
        <dbReference type="EMBL" id="SVA83438.1"/>
    </source>
</evidence>